<evidence type="ECO:0000256" key="9">
    <source>
        <dbReference type="SAM" id="MobiDB-lite"/>
    </source>
</evidence>
<dbReference type="RefSeq" id="XP_028150710.1">
    <property type="nucleotide sequence ID" value="XM_028294909.1"/>
</dbReference>
<feature type="compositionally biased region" description="Basic residues" evidence="9">
    <location>
        <begin position="1288"/>
        <end position="1309"/>
    </location>
</feature>
<dbReference type="GO" id="GO:0005634">
    <property type="term" value="C:nucleus"/>
    <property type="evidence" value="ECO:0007669"/>
    <property type="project" value="UniProtKB-SubCell"/>
</dbReference>
<evidence type="ECO:0000259" key="11">
    <source>
        <dbReference type="Pfam" id="PF12922"/>
    </source>
</evidence>
<keyword evidence="5 8" id="KW-0498">Mitosis</keyword>
<keyword evidence="4 8" id="KW-0132">Cell division</keyword>
<evidence type="ECO:0000256" key="3">
    <source>
        <dbReference type="ARBA" id="ARBA00022454"/>
    </source>
</evidence>
<reference evidence="12" key="2">
    <citation type="submission" date="2025-05" db="UniProtKB">
        <authorList>
            <consortium name="EnsemblMetazoa"/>
        </authorList>
    </citation>
    <scope>IDENTIFICATION</scope>
</reference>
<reference evidence="14" key="1">
    <citation type="submission" date="2025-04" db="UniProtKB">
        <authorList>
            <consortium name="RefSeq"/>
        </authorList>
    </citation>
    <scope>IDENTIFICATION</scope>
</reference>
<evidence type="ECO:0000259" key="10">
    <source>
        <dbReference type="Pfam" id="PF12717"/>
    </source>
</evidence>
<dbReference type="InterPro" id="IPR026971">
    <property type="entry name" value="CND1/NCAPD3"/>
</dbReference>
<dbReference type="OrthoDB" id="436262at2759"/>
<dbReference type="GO" id="GO:0007076">
    <property type="term" value="P:mitotic chromosome condensation"/>
    <property type="evidence" value="ECO:0007669"/>
    <property type="project" value="InterPro"/>
</dbReference>
<dbReference type="InterPro" id="IPR007673">
    <property type="entry name" value="Condensin_cplx_su1"/>
</dbReference>
<evidence type="ECO:0000256" key="1">
    <source>
        <dbReference type="ARBA" id="ARBA00004123"/>
    </source>
</evidence>
<feature type="region of interest" description="Disordered" evidence="9">
    <location>
        <begin position="917"/>
        <end position="959"/>
    </location>
</feature>
<evidence type="ECO:0000313" key="13">
    <source>
        <dbReference type="Proteomes" id="UP001652700"/>
    </source>
</evidence>
<feature type="domain" description="Condensin complex subunit 1 N-terminal" evidence="11">
    <location>
        <begin position="105"/>
        <end position="235"/>
    </location>
</feature>
<proteinExistence type="inferred from homology"/>
<comment type="function">
    <text evidence="8">Regulatory subunit of the condensin complex, a complex required for conversion of interphase chromatin into mitotic-like condense chromosomes. The condensin complex probably introduces positive supercoils into relaxed DNA in the presence of type I topoisomerases and converts nicked DNA into positive knotted forms in the presence of type II topoisomerases.</text>
</comment>
<evidence type="ECO:0000256" key="2">
    <source>
        <dbReference type="ARBA" id="ARBA00004286"/>
    </source>
</evidence>
<evidence type="ECO:0000256" key="8">
    <source>
        <dbReference type="PIRNR" id="PIRNR017127"/>
    </source>
</evidence>
<dbReference type="PIRSF" id="PIRSF017127">
    <property type="entry name" value="Condensin_D2"/>
    <property type="match status" value="1"/>
</dbReference>
<dbReference type="Pfam" id="PF12717">
    <property type="entry name" value="Cnd1"/>
    <property type="match status" value="1"/>
</dbReference>
<dbReference type="InterPro" id="IPR024324">
    <property type="entry name" value="Condensin_cplx_su1_N"/>
</dbReference>
<dbReference type="InParanoid" id="A0A6P7H3X3"/>
<accession>A0A6P7H3X3</accession>
<evidence type="ECO:0000256" key="4">
    <source>
        <dbReference type="ARBA" id="ARBA00022618"/>
    </source>
</evidence>
<dbReference type="GO" id="GO:0000796">
    <property type="term" value="C:condensin complex"/>
    <property type="evidence" value="ECO:0007669"/>
    <property type="project" value="TreeGrafter"/>
</dbReference>
<dbReference type="SUPFAM" id="SSF48371">
    <property type="entry name" value="ARM repeat"/>
    <property type="match status" value="1"/>
</dbReference>
<organism evidence="14">
    <name type="scientific">Diabrotica virgifera virgifera</name>
    <name type="common">western corn rootworm</name>
    <dbReference type="NCBI Taxonomy" id="50390"/>
    <lineage>
        <taxon>Eukaryota</taxon>
        <taxon>Metazoa</taxon>
        <taxon>Ecdysozoa</taxon>
        <taxon>Arthropoda</taxon>
        <taxon>Hexapoda</taxon>
        <taxon>Insecta</taxon>
        <taxon>Pterygota</taxon>
        <taxon>Neoptera</taxon>
        <taxon>Endopterygota</taxon>
        <taxon>Coleoptera</taxon>
        <taxon>Polyphaga</taxon>
        <taxon>Cucujiformia</taxon>
        <taxon>Chrysomeloidea</taxon>
        <taxon>Chrysomelidae</taxon>
        <taxon>Galerucinae</taxon>
        <taxon>Diabroticina</taxon>
        <taxon>Diabroticites</taxon>
        <taxon>Diabrotica</taxon>
    </lineage>
</organism>
<keyword evidence="6" id="KW-0539">Nucleus</keyword>
<feature type="region of interest" description="Disordered" evidence="9">
    <location>
        <begin position="1274"/>
        <end position="1319"/>
    </location>
</feature>
<dbReference type="Proteomes" id="UP001652700">
    <property type="component" value="Unplaced"/>
</dbReference>
<name>A0A6P7H3X3_DIAVI</name>
<dbReference type="GO" id="GO:0051301">
    <property type="term" value="P:cell division"/>
    <property type="evidence" value="ECO:0007669"/>
    <property type="project" value="UniProtKB-KW"/>
</dbReference>
<keyword evidence="3" id="KW-0158">Chromosome</keyword>
<protein>
    <recommendedName>
        <fullName evidence="8">Condensin complex subunit 1</fullName>
    </recommendedName>
</protein>
<evidence type="ECO:0000313" key="14">
    <source>
        <dbReference type="RefSeq" id="XP_028150710.1"/>
    </source>
</evidence>
<dbReference type="GO" id="GO:0042393">
    <property type="term" value="F:histone binding"/>
    <property type="evidence" value="ECO:0007669"/>
    <property type="project" value="TreeGrafter"/>
</dbReference>
<dbReference type="InterPro" id="IPR032682">
    <property type="entry name" value="Cnd1_C"/>
</dbReference>
<feature type="domain" description="Condensin complex subunit 1 C-terminal" evidence="10">
    <location>
        <begin position="1050"/>
        <end position="1207"/>
    </location>
</feature>
<sequence length="1319" mass="152069">MSHFTFVIPGNKEDLLRSCINDEYTVRNVSIQKDIPGELKVCRQLLRDEGAEFILSSFDSYYSLLHHGDAVSMDLIFKSYEDLHKGTVELNKALGFLLEDKESLNDEIKIKYTNLLKMLIYLYTQTINLLERRNVAKKQQQQLSMPKGKKKSVKESEEEFEVDKKSVLLVLNNLIQREIYLFWENQVVEESFVNLISGIAYEFLQHPSIKKQTEEFNEIFNVLGYLMKTYNHGTTFVIRVTQLVKLNEHLVQCIPKGIQHLVQNFNYKSLLHELIEELTEWQTDEKNQDNQGARNCATVLSTLAALMPDLMMPEVVSLNNYLYHEPASLRISVIMVIVEVILSNLTSNELSDEQKEFRDELLEMILEHTEDNSVLVRSRVFQQWARMQREMAIPLKYQLKVLEKAVEHLCDKGSMARKFAINCVSTFLSCNAFSANLSLSSMKEELNKHKNLLKEGKEKFNDPKMERLMELQSQWNGIMDQLKKEVEAEVDKGKENDDENEEQDKISLDKVEEVIRLYLYDSKFKEAIQILKWALKDHKFLEKFKKRNAIGDVEFYMVAFYTIFFDVSKVVNQLENREFVNITADDYKQIEILSSKVDFLHQCVEFLQAIDVAIDVCIELLETTSVSDMHEAIEFFVAAYQFNIDRASDGVLAMLRIMQRTEQERKDAIIAAFKTVYLVSDSKTLTEHCTIVVQRLMRLIKTLPATNLPDLQDIISDWVTKGTLDNSVIETLWQIVTQRVNTTVEDEVAAVVLLKMAAIGRKTVISKNINLMTGIAFGERGKSNLQFLAACCKFLAVAYEGVDMNSANFAFKIKPDEQCFLDLVTILGELFFKAVEFYHEALYAGLDFVYKLSSKPETFAEQLLNAVAPKLNKKLSDNPEFEVPQYALIRLCQMCGYIALKQLEYMDDTVYKELKRRQNVRDERKKTSNTGKTSKRKKDKNRSLTATTAAEASHTMNDETVLEGAQAEDTDADFILKILEKDIVIGSGFLSQMALNILQVCERPDIYRSEELQFAGVVALSRYMLVSSEFCRKHIRLIFTIFEKTEYPSIKGTILVHLSDLLTRFPNIVEPWTDRLFHSLNDPLAEVRRSSFFILSKLILSDMIRAHSHIPKMAACLANQDEDLRAMCKTFFLKLSHKENNLYNALPDIFSHFVELNIDEDEMKSTLKVLFDMLENPKHMENIVARFCTKFQCTEDNHEHINISYCLTLIKYNDKALRRLIEEFPCYKHLVHDEEIYGNFRTIIQNCSKQQVGKVDLKGMATELETAIKSVFELQEDGAMPPPPVPKSTKKRPLQGSAKKTRGRKKRKPVSSDSSDDSD</sequence>
<evidence type="ECO:0000256" key="5">
    <source>
        <dbReference type="ARBA" id="ARBA00022776"/>
    </source>
</evidence>
<gene>
    <name evidence="14" type="primary">LOC114344057</name>
</gene>
<keyword evidence="8" id="KW-0226">DNA condensation</keyword>
<dbReference type="FunCoup" id="A0A6P7H3X3">
    <property type="interactions" value="872"/>
</dbReference>
<dbReference type="InterPro" id="IPR016024">
    <property type="entry name" value="ARM-type_fold"/>
</dbReference>
<dbReference type="PANTHER" id="PTHR14222">
    <property type="entry name" value="CONDENSIN"/>
    <property type="match status" value="1"/>
</dbReference>
<keyword evidence="7 8" id="KW-0131">Cell cycle</keyword>
<evidence type="ECO:0000313" key="12">
    <source>
        <dbReference type="EnsemblMetazoa" id="XP_050502949.1"/>
    </source>
</evidence>
<evidence type="ECO:0000256" key="6">
    <source>
        <dbReference type="ARBA" id="ARBA00023242"/>
    </source>
</evidence>
<dbReference type="GO" id="GO:0000779">
    <property type="term" value="C:condensed chromosome, centromeric region"/>
    <property type="evidence" value="ECO:0007669"/>
    <property type="project" value="TreeGrafter"/>
</dbReference>
<dbReference type="Pfam" id="PF12922">
    <property type="entry name" value="Cnd1_N"/>
    <property type="match status" value="1"/>
</dbReference>
<comment type="similarity">
    <text evidence="8">Belongs to the CND1 (condensin subunit 1) family.</text>
</comment>
<dbReference type="EnsemblMetazoa" id="XM_050646992.1">
    <property type="protein sequence ID" value="XP_050502949.1"/>
    <property type="gene ID" value="LOC126882177"/>
</dbReference>
<keyword evidence="13" id="KW-1185">Reference proteome</keyword>
<dbReference type="PANTHER" id="PTHR14222:SF2">
    <property type="entry name" value="CONDENSIN COMPLEX SUBUNIT 1"/>
    <property type="match status" value="1"/>
</dbReference>
<dbReference type="GO" id="GO:0010032">
    <property type="term" value="P:meiotic chromosome condensation"/>
    <property type="evidence" value="ECO:0007669"/>
    <property type="project" value="TreeGrafter"/>
</dbReference>
<comment type="subcellular location">
    <subcellularLocation>
        <location evidence="2">Chromosome</location>
    </subcellularLocation>
    <subcellularLocation>
        <location evidence="1">Nucleus</location>
    </subcellularLocation>
</comment>
<evidence type="ECO:0000256" key="7">
    <source>
        <dbReference type="ARBA" id="ARBA00023306"/>
    </source>
</evidence>